<dbReference type="Proteomes" id="UP000289411">
    <property type="component" value="Unassembled WGS sequence"/>
</dbReference>
<reference evidence="9 10" key="1">
    <citation type="submission" date="2018-09" db="EMBL/GenBank/DDBJ databases">
        <authorList>
            <person name="Grouzdev D.S."/>
            <person name="Krutkina M.S."/>
        </authorList>
    </citation>
    <scope>NUCLEOTIDE SEQUENCE [LARGE SCALE GENOMIC DNA]</scope>
    <source>
        <strain evidence="9 10">RmlP001</strain>
    </source>
</reference>
<dbReference type="OrthoDB" id="9815445at2"/>
<evidence type="ECO:0000256" key="4">
    <source>
        <dbReference type="ARBA" id="ARBA00022692"/>
    </source>
</evidence>
<dbReference type="PROSITE" id="PS50928">
    <property type="entry name" value="ABC_TM1"/>
    <property type="match status" value="1"/>
</dbReference>
<evidence type="ECO:0000313" key="9">
    <source>
        <dbReference type="EMBL" id="RYB07714.1"/>
    </source>
</evidence>
<keyword evidence="2 7" id="KW-0813">Transport</keyword>
<evidence type="ECO:0000256" key="7">
    <source>
        <dbReference type="RuleBase" id="RU363032"/>
    </source>
</evidence>
<sequence length="290" mass="31840">MTKLSPQAFLGYAILALFVVLSLLPLWMSLKIGLSYPTDVFGDAERLGMTSLTFGNVLRVMGLPSDIQLTAFRAAPIDFTVALRNSLIYTVLTVTGQIFFSALAGYAFARMRFPGRDLLFFAFLAAAMIPGIVLFIPNFILVKDLGLLNTFAGMVAPTILMTPFAVFFLRQFFMTAPKELDEAARLEGASAFQIFWRVALPIQKGPIATLAILLTINSWNDFFWPFLVGRDPDVRVMAVALADFISQTGRGTPDWTGLMAAVTLSTIPVLVMLVVFGRQIVESLQTSGMK</sequence>
<keyword evidence="5 7" id="KW-1133">Transmembrane helix</keyword>
<dbReference type="AlphaFoldDB" id="A0A4Q2RIB2"/>
<feature type="transmembrane region" description="Helical" evidence="7">
    <location>
        <begin position="9"/>
        <end position="28"/>
    </location>
</feature>
<dbReference type="PANTHER" id="PTHR43744">
    <property type="entry name" value="ABC TRANSPORTER PERMEASE PROTEIN MG189-RELATED-RELATED"/>
    <property type="match status" value="1"/>
</dbReference>
<dbReference type="SUPFAM" id="SSF161098">
    <property type="entry name" value="MetI-like"/>
    <property type="match status" value="1"/>
</dbReference>
<accession>A0A4Q2RIB2</accession>
<evidence type="ECO:0000256" key="5">
    <source>
        <dbReference type="ARBA" id="ARBA00022989"/>
    </source>
</evidence>
<dbReference type="InterPro" id="IPR000515">
    <property type="entry name" value="MetI-like"/>
</dbReference>
<reference evidence="9 10" key="2">
    <citation type="submission" date="2019-02" db="EMBL/GenBank/DDBJ databases">
        <title>'Lichenibacterium ramalinii' gen. nov. sp. nov., 'Lichenibacterium minor' gen. nov. sp. nov.</title>
        <authorList>
            <person name="Pankratov T."/>
        </authorList>
    </citation>
    <scope>NUCLEOTIDE SEQUENCE [LARGE SCALE GENOMIC DNA]</scope>
    <source>
        <strain evidence="9 10">RmlP001</strain>
    </source>
</reference>
<feature type="transmembrane region" description="Helical" evidence="7">
    <location>
        <begin position="87"/>
        <end position="109"/>
    </location>
</feature>
<dbReference type="GO" id="GO:0005886">
    <property type="term" value="C:plasma membrane"/>
    <property type="evidence" value="ECO:0007669"/>
    <property type="project" value="UniProtKB-SubCell"/>
</dbReference>
<name>A0A4Q2RIB2_9HYPH</name>
<comment type="similarity">
    <text evidence="7">Belongs to the binding-protein-dependent transport system permease family.</text>
</comment>
<keyword evidence="4 7" id="KW-0812">Transmembrane</keyword>
<proteinExistence type="inferred from homology"/>
<comment type="caution">
    <text evidence="9">The sequence shown here is derived from an EMBL/GenBank/DDBJ whole genome shotgun (WGS) entry which is preliminary data.</text>
</comment>
<feature type="domain" description="ABC transmembrane type-1" evidence="8">
    <location>
        <begin position="83"/>
        <end position="276"/>
    </location>
</feature>
<organism evidence="9 10">
    <name type="scientific">Lichenibacterium ramalinae</name>
    <dbReference type="NCBI Taxonomy" id="2316527"/>
    <lineage>
        <taxon>Bacteria</taxon>
        <taxon>Pseudomonadati</taxon>
        <taxon>Pseudomonadota</taxon>
        <taxon>Alphaproteobacteria</taxon>
        <taxon>Hyphomicrobiales</taxon>
        <taxon>Lichenihabitantaceae</taxon>
        <taxon>Lichenibacterium</taxon>
    </lineage>
</organism>
<keyword evidence="10" id="KW-1185">Reference proteome</keyword>
<keyword evidence="6 7" id="KW-0472">Membrane</keyword>
<dbReference type="Gene3D" id="1.10.3720.10">
    <property type="entry name" value="MetI-like"/>
    <property type="match status" value="1"/>
</dbReference>
<protein>
    <submittedName>
        <fullName evidence="9">Carbohydrate ABC transporter permease</fullName>
    </submittedName>
</protein>
<dbReference type="RefSeq" id="WP_129217184.1">
    <property type="nucleotide sequence ID" value="NZ_QYBC01000001.1"/>
</dbReference>
<evidence type="ECO:0000256" key="6">
    <source>
        <dbReference type="ARBA" id="ARBA00023136"/>
    </source>
</evidence>
<evidence type="ECO:0000256" key="2">
    <source>
        <dbReference type="ARBA" id="ARBA00022448"/>
    </source>
</evidence>
<feature type="transmembrane region" description="Helical" evidence="7">
    <location>
        <begin position="118"/>
        <end position="141"/>
    </location>
</feature>
<dbReference type="GO" id="GO:0055085">
    <property type="term" value="P:transmembrane transport"/>
    <property type="evidence" value="ECO:0007669"/>
    <property type="project" value="InterPro"/>
</dbReference>
<evidence type="ECO:0000259" key="8">
    <source>
        <dbReference type="PROSITE" id="PS50928"/>
    </source>
</evidence>
<dbReference type="PANTHER" id="PTHR43744:SF12">
    <property type="entry name" value="ABC TRANSPORTER PERMEASE PROTEIN MG189-RELATED"/>
    <property type="match status" value="1"/>
</dbReference>
<dbReference type="CDD" id="cd06261">
    <property type="entry name" value="TM_PBP2"/>
    <property type="match status" value="1"/>
</dbReference>
<feature type="transmembrane region" description="Helical" evidence="7">
    <location>
        <begin position="258"/>
        <end position="281"/>
    </location>
</feature>
<gene>
    <name evidence="9" type="ORF">D3272_00840</name>
</gene>
<evidence type="ECO:0000256" key="3">
    <source>
        <dbReference type="ARBA" id="ARBA00022475"/>
    </source>
</evidence>
<feature type="transmembrane region" description="Helical" evidence="7">
    <location>
        <begin position="147"/>
        <end position="169"/>
    </location>
</feature>
<dbReference type="InterPro" id="IPR035906">
    <property type="entry name" value="MetI-like_sf"/>
</dbReference>
<dbReference type="Pfam" id="PF00528">
    <property type="entry name" value="BPD_transp_1"/>
    <property type="match status" value="1"/>
</dbReference>
<evidence type="ECO:0000256" key="1">
    <source>
        <dbReference type="ARBA" id="ARBA00004651"/>
    </source>
</evidence>
<evidence type="ECO:0000313" key="10">
    <source>
        <dbReference type="Proteomes" id="UP000289411"/>
    </source>
</evidence>
<comment type="subcellular location">
    <subcellularLocation>
        <location evidence="1 7">Cell membrane</location>
        <topology evidence="1 7">Multi-pass membrane protein</topology>
    </subcellularLocation>
</comment>
<keyword evidence="3" id="KW-1003">Cell membrane</keyword>
<dbReference type="EMBL" id="QYBC01000001">
    <property type="protein sequence ID" value="RYB07714.1"/>
    <property type="molecule type" value="Genomic_DNA"/>
</dbReference>